<feature type="compositionally biased region" description="Acidic residues" evidence="1">
    <location>
        <begin position="366"/>
        <end position="375"/>
    </location>
</feature>
<accession>A0A6J5MW38</accession>
<organism evidence="2">
    <name type="scientific">uncultured Caudovirales phage</name>
    <dbReference type="NCBI Taxonomy" id="2100421"/>
    <lineage>
        <taxon>Viruses</taxon>
        <taxon>Duplodnaviria</taxon>
        <taxon>Heunggongvirae</taxon>
        <taxon>Uroviricota</taxon>
        <taxon>Caudoviricetes</taxon>
        <taxon>Peduoviridae</taxon>
        <taxon>Maltschvirus</taxon>
        <taxon>Maltschvirus maltsch</taxon>
    </lineage>
</organism>
<sequence>MVSHNSRIASLASLVLAPEQTIGASVNWTLPKSMRIEEADLLSSARRFGLDESLLGSPTSPLNRFKSWHYGNRIPRPRGSREIVSTISRHDDENLTTFVYSANLDGAGKEKGLLAPIGSVTFEVDSCRFRWQFDCGPMRAIEDLDEYLDRALAENPFAGRVDREDLIAFARFAGLSLDDVEKFRAVPSYCGDSLRIATASAFRKVGGYSMSGRGGFWYLPRTDGGPTCPLSRAELLMQSIEEASSGEAHFSRLTMPKDASTLEVAGSIVRDSLTDQIRSLSAKVAEIREVTRKGQHSTRLEELSEVRSKIALYRELLGLFDEDLLSEADEVEKMMREQMTQFESSLPDKPAKTGRSKRASAKQEAQEEAPQEETDSAPLVDEAALVGLLESHLDRINAGDFVRVQFLDDADLVIESDLAFGFVWTLVRGAEVIGGGAEPILNGVAKTAIARHGRA</sequence>
<reference evidence="2" key="1">
    <citation type="submission" date="2020-04" db="EMBL/GenBank/DDBJ databases">
        <authorList>
            <person name="Chiriac C."/>
            <person name="Salcher M."/>
            <person name="Ghai R."/>
            <person name="Kavagutti S V."/>
        </authorList>
    </citation>
    <scope>NUCLEOTIDE SEQUENCE</scope>
</reference>
<dbReference type="EMBL" id="LR796544">
    <property type="protein sequence ID" value="CAB4150552.1"/>
    <property type="molecule type" value="Genomic_DNA"/>
</dbReference>
<evidence type="ECO:0000256" key="1">
    <source>
        <dbReference type="SAM" id="MobiDB-lite"/>
    </source>
</evidence>
<protein>
    <submittedName>
        <fullName evidence="2">Uncharacterized protein</fullName>
    </submittedName>
</protein>
<evidence type="ECO:0000313" key="2">
    <source>
        <dbReference type="EMBL" id="CAB4150552.1"/>
    </source>
</evidence>
<feature type="region of interest" description="Disordered" evidence="1">
    <location>
        <begin position="338"/>
        <end position="377"/>
    </location>
</feature>
<gene>
    <name evidence="2" type="ORF">UFOVP567_49</name>
</gene>
<name>A0A6J5MW38_9CAUD</name>
<proteinExistence type="predicted"/>